<evidence type="ECO:0000259" key="4">
    <source>
        <dbReference type="Pfam" id="PF22725"/>
    </source>
</evidence>
<dbReference type="InterPro" id="IPR050984">
    <property type="entry name" value="Gfo/Idh/MocA_domain"/>
</dbReference>
<dbReference type="OrthoDB" id="9815825at2"/>
<dbReference type="EMBL" id="QYRP01000002">
    <property type="protein sequence ID" value="RJS45899.1"/>
    <property type="molecule type" value="Genomic_DNA"/>
</dbReference>
<dbReference type="SUPFAM" id="SSF55347">
    <property type="entry name" value="Glyceraldehyde-3-phosphate dehydrogenase-like, C-terminal domain"/>
    <property type="match status" value="1"/>
</dbReference>
<protein>
    <submittedName>
        <fullName evidence="5">Gfo/Idh/MocA family oxidoreductase</fullName>
    </submittedName>
</protein>
<evidence type="ECO:0000256" key="1">
    <source>
        <dbReference type="ARBA" id="ARBA00010928"/>
    </source>
</evidence>
<dbReference type="PANTHER" id="PTHR22604">
    <property type="entry name" value="OXIDOREDUCTASES"/>
    <property type="match status" value="1"/>
</dbReference>
<feature type="domain" description="Gfo/Idh/MocA-like oxidoreductase N-terminal" evidence="3">
    <location>
        <begin position="3"/>
        <end position="120"/>
    </location>
</feature>
<accession>A0A3A5H5C8</accession>
<gene>
    <name evidence="5" type="ORF">D4739_06450</name>
</gene>
<proteinExistence type="inferred from homology"/>
<evidence type="ECO:0000259" key="3">
    <source>
        <dbReference type="Pfam" id="PF01408"/>
    </source>
</evidence>
<dbReference type="RefSeq" id="WP_120059798.1">
    <property type="nucleotide sequence ID" value="NZ_QYRP01000002.1"/>
</dbReference>
<dbReference type="InterPro" id="IPR000683">
    <property type="entry name" value="Gfo/Idh/MocA-like_OxRdtase_N"/>
</dbReference>
<dbReference type="GO" id="GO:0016491">
    <property type="term" value="F:oxidoreductase activity"/>
    <property type="evidence" value="ECO:0007669"/>
    <property type="project" value="UniProtKB-KW"/>
</dbReference>
<keyword evidence="6" id="KW-1185">Reference proteome</keyword>
<dbReference type="Gene3D" id="3.30.360.10">
    <property type="entry name" value="Dihydrodipicolinate Reductase, domain 2"/>
    <property type="match status" value="1"/>
</dbReference>
<comment type="similarity">
    <text evidence="1">Belongs to the Gfo/Idh/MocA family.</text>
</comment>
<dbReference type="GO" id="GO:0000166">
    <property type="term" value="F:nucleotide binding"/>
    <property type="evidence" value="ECO:0007669"/>
    <property type="project" value="InterPro"/>
</dbReference>
<sequence length="329" mass="35190">MMIRWGIASTGKMAEGFVRDFAHVPDATITAVGSRRPESAGDFAARHGIATAHGSYRALVEDPDVDVIYVATPHPQHHAIARAAIEAGKAVLVEKAFTATLAGAEDLVGLARERGVFCMEAMWTRFQPIVEHARELIAAGEIGDVRMAQADLGAFRAYDAEDRLFAPHLGGGATLDLGVYVVSIAEHFLGRPDRVHTAGTLFPNGADASVSILLGYDNGRSASLLASLEGETPGRAVVAGTKGSIELVPRFHHPDTLILRRNGQPAETIVRAPVGRGYCHEAIEVNRCLSLGLTESPVMPLQDTLDVQWTMEQVLGQLGITHTEDPTPI</sequence>
<feature type="domain" description="GFO/IDH/MocA-like oxidoreductase" evidence="4">
    <location>
        <begin position="131"/>
        <end position="246"/>
    </location>
</feature>
<dbReference type="InterPro" id="IPR055170">
    <property type="entry name" value="GFO_IDH_MocA-like_dom"/>
</dbReference>
<dbReference type="SUPFAM" id="SSF51735">
    <property type="entry name" value="NAD(P)-binding Rossmann-fold domains"/>
    <property type="match status" value="1"/>
</dbReference>
<dbReference type="AlphaFoldDB" id="A0A3A5H5C8"/>
<evidence type="ECO:0000256" key="2">
    <source>
        <dbReference type="ARBA" id="ARBA00023002"/>
    </source>
</evidence>
<organism evidence="5 6">
    <name type="scientific">Nocardioides cavernaquae</name>
    <dbReference type="NCBI Taxonomy" id="2321396"/>
    <lineage>
        <taxon>Bacteria</taxon>
        <taxon>Bacillati</taxon>
        <taxon>Actinomycetota</taxon>
        <taxon>Actinomycetes</taxon>
        <taxon>Propionibacteriales</taxon>
        <taxon>Nocardioidaceae</taxon>
        <taxon>Nocardioides</taxon>
    </lineage>
</organism>
<keyword evidence="2" id="KW-0560">Oxidoreductase</keyword>
<dbReference type="PANTHER" id="PTHR22604:SF105">
    <property type="entry name" value="TRANS-1,2-DIHYDROBENZENE-1,2-DIOL DEHYDROGENASE"/>
    <property type="match status" value="1"/>
</dbReference>
<evidence type="ECO:0000313" key="6">
    <source>
        <dbReference type="Proteomes" id="UP000276542"/>
    </source>
</evidence>
<dbReference type="Proteomes" id="UP000276542">
    <property type="component" value="Unassembled WGS sequence"/>
</dbReference>
<reference evidence="6" key="1">
    <citation type="submission" date="2018-09" db="EMBL/GenBank/DDBJ databases">
        <authorList>
            <person name="Zhu H."/>
        </authorList>
    </citation>
    <scope>NUCLEOTIDE SEQUENCE [LARGE SCALE GENOMIC DNA]</scope>
    <source>
        <strain evidence="6">K1W22B-1</strain>
    </source>
</reference>
<comment type="caution">
    <text evidence="5">The sequence shown here is derived from an EMBL/GenBank/DDBJ whole genome shotgun (WGS) entry which is preliminary data.</text>
</comment>
<name>A0A3A5H5C8_9ACTN</name>
<dbReference type="Gene3D" id="3.40.50.720">
    <property type="entry name" value="NAD(P)-binding Rossmann-like Domain"/>
    <property type="match status" value="1"/>
</dbReference>
<dbReference type="Pfam" id="PF22725">
    <property type="entry name" value="GFO_IDH_MocA_C3"/>
    <property type="match status" value="1"/>
</dbReference>
<dbReference type="InterPro" id="IPR036291">
    <property type="entry name" value="NAD(P)-bd_dom_sf"/>
</dbReference>
<evidence type="ECO:0000313" key="5">
    <source>
        <dbReference type="EMBL" id="RJS45899.1"/>
    </source>
</evidence>
<dbReference type="Pfam" id="PF01408">
    <property type="entry name" value="GFO_IDH_MocA"/>
    <property type="match status" value="1"/>
</dbReference>